<dbReference type="OrthoDB" id="6628370at2759"/>
<proteinExistence type="predicted"/>
<accession>A0A8B6DJ82</accession>
<sequence length="158" mass="18038">MKNNLVFTGLNEIQEDTEDVIRKFVLNELRIPHRVELGNVHRFGHGAMPGRRADQDRSVLSSTYRLKGKPYGVNQQFPDAIERARKSLYPLMKQKRAEGCQVRLVRDIMYVDGQMYTPPSAEDSHAVPAPNSPINNFATPEQRQASKRRRTSSTPKGY</sequence>
<evidence type="ECO:0000313" key="2">
    <source>
        <dbReference type="EMBL" id="VDI19452.1"/>
    </source>
</evidence>
<protein>
    <submittedName>
        <fullName evidence="2">Uncharacterized protein</fullName>
    </submittedName>
</protein>
<evidence type="ECO:0000256" key="1">
    <source>
        <dbReference type="SAM" id="MobiDB-lite"/>
    </source>
</evidence>
<comment type="caution">
    <text evidence="2">The sequence shown here is derived from an EMBL/GenBank/DDBJ whole genome shotgun (WGS) entry which is preliminary data.</text>
</comment>
<organism evidence="2 3">
    <name type="scientific">Mytilus galloprovincialis</name>
    <name type="common">Mediterranean mussel</name>
    <dbReference type="NCBI Taxonomy" id="29158"/>
    <lineage>
        <taxon>Eukaryota</taxon>
        <taxon>Metazoa</taxon>
        <taxon>Spiralia</taxon>
        <taxon>Lophotrochozoa</taxon>
        <taxon>Mollusca</taxon>
        <taxon>Bivalvia</taxon>
        <taxon>Autobranchia</taxon>
        <taxon>Pteriomorphia</taxon>
        <taxon>Mytilida</taxon>
        <taxon>Mytiloidea</taxon>
        <taxon>Mytilidae</taxon>
        <taxon>Mytilinae</taxon>
        <taxon>Mytilus</taxon>
    </lineage>
</organism>
<gene>
    <name evidence="2" type="ORF">MGAL_10B024882</name>
</gene>
<reference evidence="2" key="1">
    <citation type="submission" date="2018-11" db="EMBL/GenBank/DDBJ databases">
        <authorList>
            <person name="Alioto T."/>
            <person name="Alioto T."/>
        </authorList>
    </citation>
    <scope>NUCLEOTIDE SEQUENCE</scope>
</reference>
<name>A0A8B6DJ82_MYTGA</name>
<feature type="region of interest" description="Disordered" evidence="1">
    <location>
        <begin position="116"/>
        <end position="158"/>
    </location>
</feature>
<dbReference type="AlphaFoldDB" id="A0A8B6DJ82"/>
<feature type="compositionally biased region" description="Polar residues" evidence="1">
    <location>
        <begin position="132"/>
        <end position="143"/>
    </location>
</feature>
<dbReference type="Proteomes" id="UP000596742">
    <property type="component" value="Unassembled WGS sequence"/>
</dbReference>
<keyword evidence="3" id="KW-1185">Reference proteome</keyword>
<dbReference type="EMBL" id="UYJE01003457">
    <property type="protein sequence ID" value="VDI19452.1"/>
    <property type="molecule type" value="Genomic_DNA"/>
</dbReference>
<evidence type="ECO:0000313" key="3">
    <source>
        <dbReference type="Proteomes" id="UP000596742"/>
    </source>
</evidence>